<dbReference type="EMBL" id="KL142388">
    <property type="protein sequence ID" value="KDR72635.1"/>
    <property type="molecule type" value="Genomic_DNA"/>
</dbReference>
<sequence>MHCARGDPKRVPELRQDILNFSFQTTYKDFSLRKNIHDSSYLFPFMAYLLTAVKMHNDSDLNNHLLKSLNYFLFMHLELYYSHSCYTFLDAILCNQPLWHPPTLRRILDRQGPADSEYAYLSNPIYDRRFRVHNRIDRELIYDSYMRLLFYFLNDPTRTQNYAQDGKKRAILALHCLKYTCNHSRPPTQLRGCKGHRERRKYSPWVWRKTVRPRVQRHEKWWMELRTNRIMLRSLRHRLSKKQMHTRQLQLFNRALVWTSKLLGRSGYLEELVQFVQRGSFAMQSILFRRSARVANNAIDEYLMTWGLNRS</sequence>
<evidence type="ECO:0000313" key="2">
    <source>
        <dbReference type="Proteomes" id="UP000027222"/>
    </source>
</evidence>
<gene>
    <name evidence="1" type="ORF">GALMADRAFT_213155</name>
</gene>
<accession>A0A067SNW1</accession>
<reference evidence="2" key="1">
    <citation type="journal article" date="2014" name="Proc. Natl. Acad. Sci. U.S.A.">
        <title>Extensive sampling of basidiomycete genomes demonstrates inadequacy of the white-rot/brown-rot paradigm for wood decay fungi.</title>
        <authorList>
            <person name="Riley R."/>
            <person name="Salamov A.A."/>
            <person name="Brown D.W."/>
            <person name="Nagy L.G."/>
            <person name="Floudas D."/>
            <person name="Held B.W."/>
            <person name="Levasseur A."/>
            <person name="Lombard V."/>
            <person name="Morin E."/>
            <person name="Otillar R."/>
            <person name="Lindquist E.A."/>
            <person name="Sun H."/>
            <person name="LaButti K.M."/>
            <person name="Schmutz J."/>
            <person name="Jabbour D."/>
            <person name="Luo H."/>
            <person name="Baker S.E."/>
            <person name="Pisabarro A.G."/>
            <person name="Walton J.D."/>
            <person name="Blanchette R.A."/>
            <person name="Henrissat B."/>
            <person name="Martin F."/>
            <person name="Cullen D."/>
            <person name="Hibbett D.S."/>
            <person name="Grigoriev I.V."/>
        </authorList>
    </citation>
    <scope>NUCLEOTIDE SEQUENCE [LARGE SCALE GENOMIC DNA]</scope>
    <source>
        <strain evidence="2">CBS 339.88</strain>
    </source>
</reference>
<evidence type="ECO:0000313" key="1">
    <source>
        <dbReference type="EMBL" id="KDR72635.1"/>
    </source>
</evidence>
<keyword evidence="2" id="KW-1185">Reference proteome</keyword>
<protein>
    <submittedName>
        <fullName evidence="1">Uncharacterized protein</fullName>
    </submittedName>
</protein>
<dbReference type="HOGENOM" id="CLU_894419_0_0_1"/>
<dbReference type="AlphaFoldDB" id="A0A067SNW1"/>
<organism evidence="1 2">
    <name type="scientific">Galerina marginata (strain CBS 339.88)</name>
    <dbReference type="NCBI Taxonomy" id="685588"/>
    <lineage>
        <taxon>Eukaryota</taxon>
        <taxon>Fungi</taxon>
        <taxon>Dikarya</taxon>
        <taxon>Basidiomycota</taxon>
        <taxon>Agaricomycotina</taxon>
        <taxon>Agaricomycetes</taxon>
        <taxon>Agaricomycetidae</taxon>
        <taxon>Agaricales</taxon>
        <taxon>Agaricineae</taxon>
        <taxon>Strophariaceae</taxon>
        <taxon>Galerina</taxon>
    </lineage>
</organism>
<dbReference type="Proteomes" id="UP000027222">
    <property type="component" value="Unassembled WGS sequence"/>
</dbReference>
<proteinExistence type="predicted"/>
<name>A0A067SNW1_GALM3</name>